<gene>
    <name evidence="5" type="ORF">CHR55_16390</name>
</gene>
<dbReference type="Gene3D" id="1.10.10.60">
    <property type="entry name" value="Homeodomain-like"/>
    <property type="match status" value="1"/>
</dbReference>
<dbReference type="Pfam" id="PF12625">
    <property type="entry name" value="Arabinose_bd"/>
    <property type="match status" value="1"/>
</dbReference>
<comment type="caution">
    <text evidence="5">The sequence shown here is derived from an EMBL/GenBank/DDBJ whole genome shotgun (WGS) entry which is preliminary data.</text>
</comment>
<evidence type="ECO:0000313" key="5">
    <source>
        <dbReference type="EMBL" id="PCK26180.1"/>
    </source>
</evidence>
<dbReference type="Proteomes" id="UP000230886">
    <property type="component" value="Unassembled WGS sequence"/>
</dbReference>
<dbReference type="GO" id="GO:0000976">
    <property type="term" value="F:transcription cis-regulatory region binding"/>
    <property type="evidence" value="ECO:0007669"/>
    <property type="project" value="TreeGrafter"/>
</dbReference>
<evidence type="ECO:0000313" key="6">
    <source>
        <dbReference type="Proteomes" id="UP000230886"/>
    </source>
</evidence>
<dbReference type="RefSeq" id="WP_042451915.1">
    <property type="nucleotide sequence ID" value="NZ_JAGYWW010000006.1"/>
</dbReference>
<dbReference type="SUPFAM" id="SSF46689">
    <property type="entry name" value="Homeodomain-like"/>
    <property type="match status" value="1"/>
</dbReference>
<accession>A0A2A5J9B8</accession>
<dbReference type="PANTHER" id="PTHR47894">
    <property type="entry name" value="HTH-TYPE TRANSCRIPTIONAL REGULATOR GADX"/>
    <property type="match status" value="1"/>
</dbReference>
<keyword evidence="2" id="KW-0238">DNA-binding</keyword>
<proteinExistence type="predicted"/>
<dbReference type="GO" id="GO:0005829">
    <property type="term" value="C:cytosol"/>
    <property type="evidence" value="ECO:0007669"/>
    <property type="project" value="TreeGrafter"/>
</dbReference>
<dbReference type="InterPro" id="IPR018060">
    <property type="entry name" value="HTH_AraC"/>
</dbReference>
<protein>
    <submittedName>
        <fullName evidence="5">AraC family transcriptional regulator</fullName>
    </submittedName>
</protein>
<evidence type="ECO:0000256" key="3">
    <source>
        <dbReference type="ARBA" id="ARBA00023163"/>
    </source>
</evidence>
<dbReference type="InterPro" id="IPR009057">
    <property type="entry name" value="Homeodomain-like_sf"/>
</dbReference>
<dbReference type="PROSITE" id="PS01124">
    <property type="entry name" value="HTH_ARAC_FAMILY_2"/>
    <property type="match status" value="1"/>
</dbReference>
<evidence type="ECO:0000256" key="2">
    <source>
        <dbReference type="ARBA" id="ARBA00023125"/>
    </source>
</evidence>
<keyword evidence="1" id="KW-0805">Transcription regulation</keyword>
<dbReference type="Pfam" id="PF12833">
    <property type="entry name" value="HTH_18"/>
    <property type="match status" value="1"/>
</dbReference>
<organism evidence="5 6">
    <name type="scientific">Rhodococcus qingshengii</name>
    <dbReference type="NCBI Taxonomy" id="334542"/>
    <lineage>
        <taxon>Bacteria</taxon>
        <taxon>Bacillati</taxon>
        <taxon>Actinomycetota</taxon>
        <taxon>Actinomycetes</taxon>
        <taxon>Mycobacteriales</taxon>
        <taxon>Nocardiaceae</taxon>
        <taxon>Rhodococcus</taxon>
        <taxon>Rhodococcus erythropolis group</taxon>
    </lineage>
</organism>
<dbReference type="SMART" id="SM00342">
    <property type="entry name" value="HTH_ARAC"/>
    <property type="match status" value="1"/>
</dbReference>
<feature type="domain" description="HTH araC/xylS-type" evidence="4">
    <location>
        <begin position="230"/>
        <end position="328"/>
    </location>
</feature>
<sequence length="334" mass="37024">MADLISASSLTRLPELISELGGDPYEFLDRVGIDPAIIGAYDHFLPFSALSTLLGLCADELESPDFALRLAGRQDPDILGPVAIAARSAETIGDALHDVARYAHVYSPALAVDLTVGDTEVSYGLDTVLHRLPYRSHVVELAMGVTLQTFRMMAGPDFHPTHISFQHPRISEIRRYVEHFGCSVEFSSDRNLLTFPRGVMQRHLPRVDPLAYDFAVRFMAGRDPDVAFHDAVSALIVRSLPAGAATLKQVATLMMLHPRTLQRRLALEGKAFESLVDDSRRELALGLLSNRDVSLSEVSRQLGYSEPSTLTRSCRRWFSTTPLEKRRALTRRTG</sequence>
<reference evidence="5 6" key="1">
    <citation type="submission" date="2017-07" db="EMBL/GenBank/DDBJ databases">
        <title>Draft sequence of Rhodococcus enclensis 23b-28.</title>
        <authorList>
            <person name="Besaury L."/>
            <person name="Sancelme M."/>
            <person name="Amato P."/>
            <person name="Lallement A."/>
            <person name="Delort A.-M."/>
        </authorList>
    </citation>
    <scope>NUCLEOTIDE SEQUENCE [LARGE SCALE GENOMIC DNA]</scope>
    <source>
        <strain evidence="5 6">23b-28</strain>
    </source>
</reference>
<dbReference type="AlphaFoldDB" id="A0A2A5J9B8"/>
<dbReference type="GO" id="GO:0003700">
    <property type="term" value="F:DNA-binding transcription factor activity"/>
    <property type="evidence" value="ECO:0007669"/>
    <property type="project" value="InterPro"/>
</dbReference>
<keyword evidence="3" id="KW-0804">Transcription</keyword>
<evidence type="ECO:0000259" key="4">
    <source>
        <dbReference type="PROSITE" id="PS01124"/>
    </source>
</evidence>
<name>A0A2A5J9B8_RHOSG</name>
<dbReference type="EMBL" id="NOVD01000010">
    <property type="protein sequence ID" value="PCK26180.1"/>
    <property type="molecule type" value="Genomic_DNA"/>
</dbReference>
<dbReference type="InterPro" id="IPR032687">
    <property type="entry name" value="AraC-type_N"/>
</dbReference>
<evidence type="ECO:0000256" key="1">
    <source>
        <dbReference type="ARBA" id="ARBA00023015"/>
    </source>
</evidence>
<dbReference type="PANTHER" id="PTHR47894:SF4">
    <property type="entry name" value="HTH-TYPE TRANSCRIPTIONAL REGULATOR GADX"/>
    <property type="match status" value="1"/>
</dbReference>